<dbReference type="PANTHER" id="PTHR31465">
    <property type="entry name" value="PROTEIN RTA1-RELATED"/>
    <property type="match status" value="1"/>
</dbReference>
<dbReference type="PANTHER" id="PTHR31465:SF33">
    <property type="entry name" value="DOMAIN PROTEIN, PUTATIVE (AFU_ORTHOLOGUE AFUA_5G01310)-RELATED"/>
    <property type="match status" value="1"/>
</dbReference>
<name>A0A6A6D4P2_9PEZI</name>
<evidence type="ECO:0008006" key="8">
    <source>
        <dbReference type="Google" id="ProtNLM"/>
    </source>
</evidence>
<keyword evidence="7" id="KW-1185">Reference proteome</keyword>
<sequence>MFSELGDLLSTRRLRMKPELIAALQSLKSWKRIGIKRLATTTTTTPELSLEDSEVFVCGDVLAFLLQAGGGGMMAQSNIADLGQKVMLIGLFVQLLFFGFFLVISLVFWMRMRTSPTRFSIPQYGRYAWPTLLKLLLCAALIIIMRCVFRVVEFAQGHDGYLVSHEVFLYLFDTVPMLVVQAMFHFVRANDVFGLRAMRKLGEGDSYIELHESG</sequence>
<feature type="transmembrane region" description="Helical" evidence="5">
    <location>
        <begin position="86"/>
        <end position="110"/>
    </location>
</feature>
<comment type="subcellular location">
    <subcellularLocation>
        <location evidence="1">Membrane</location>
        <topology evidence="1">Multi-pass membrane protein</topology>
    </subcellularLocation>
</comment>
<evidence type="ECO:0000313" key="6">
    <source>
        <dbReference type="EMBL" id="KAF2174404.1"/>
    </source>
</evidence>
<dbReference type="InterPro" id="IPR007568">
    <property type="entry name" value="RTA1"/>
</dbReference>
<reference evidence="6" key="1">
    <citation type="journal article" date="2020" name="Stud. Mycol.">
        <title>101 Dothideomycetes genomes: a test case for predicting lifestyles and emergence of pathogens.</title>
        <authorList>
            <person name="Haridas S."/>
            <person name="Albert R."/>
            <person name="Binder M."/>
            <person name="Bloem J."/>
            <person name="Labutti K."/>
            <person name="Salamov A."/>
            <person name="Andreopoulos B."/>
            <person name="Baker S."/>
            <person name="Barry K."/>
            <person name="Bills G."/>
            <person name="Bluhm B."/>
            <person name="Cannon C."/>
            <person name="Castanera R."/>
            <person name="Culley D."/>
            <person name="Daum C."/>
            <person name="Ezra D."/>
            <person name="Gonzalez J."/>
            <person name="Henrissat B."/>
            <person name="Kuo A."/>
            <person name="Liang C."/>
            <person name="Lipzen A."/>
            <person name="Lutzoni F."/>
            <person name="Magnuson J."/>
            <person name="Mondo S."/>
            <person name="Nolan M."/>
            <person name="Ohm R."/>
            <person name="Pangilinan J."/>
            <person name="Park H.-J."/>
            <person name="Ramirez L."/>
            <person name="Alfaro M."/>
            <person name="Sun H."/>
            <person name="Tritt A."/>
            <person name="Yoshinaga Y."/>
            <person name="Zwiers L.-H."/>
            <person name="Turgeon B."/>
            <person name="Goodwin S."/>
            <person name="Spatafora J."/>
            <person name="Crous P."/>
            <person name="Grigoriev I."/>
        </authorList>
    </citation>
    <scope>NUCLEOTIDE SEQUENCE</scope>
    <source>
        <strain evidence="6">CBS 207.26</strain>
    </source>
</reference>
<dbReference type="OrthoDB" id="3358017at2759"/>
<accession>A0A6A6D4P2</accession>
<keyword evidence="4 5" id="KW-0472">Membrane</keyword>
<dbReference type="Proteomes" id="UP000800200">
    <property type="component" value="Unassembled WGS sequence"/>
</dbReference>
<evidence type="ECO:0000256" key="5">
    <source>
        <dbReference type="SAM" id="Phobius"/>
    </source>
</evidence>
<feature type="transmembrane region" description="Helical" evidence="5">
    <location>
        <begin position="167"/>
        <end position="187"/>
    </location>
</feature>
<evidence type="ECO:0000313" key="7">
    <source>
        <dbReference type="Proteomes" id="UP000800200"/>
    </source>
</evidence>
<dbReference type="AlphaFoldDB" id="A0A6A6D4P2"/>
<organism evidence="6 7">
    <name type="scientific">Zopfia rhizophila CBS 207.26</name>
    <dbReference type="NCBI Taxonomy" id="1314779"/>
    <lineage>
        <taxon>Eukaryota</taxon>
        <taxon>Fungi</taxon>
        <taxon>Dikarya</taxon>
        <taxon>Ascomycota</taxon>
        <taxon>Pezizomycotina</taxon>
        <taxon>Dothideomycetes</taxon>
        <taxon>Dothideomycetes incertae sedis</taxon>
        <taxon>Zopfiaceae</taxon>
        <taxon>Zopfia</taxon>
    </lineage>
</organism>
<dbReference type="Pfam" id="PF04479">
    <property type="entry name" value="RTA1"/>
    <property type="match status" value="1"/>
</dbReference>
<dbReference type="EMBL" id="ML995028">
    <property type="protein sequence ID" value="KAF2174404.1"/>
    <property type="molecule type" value="Genomic_DNA"/>
</dbReference>
<gene>
    <name evidence="6" type="ORF">K469DRAFT_691718</name>
</gene>
<protein>
    <recommendedName>
        <fullName evidence="8">RTA1 like protein</fullName>
    </recommendedName>
</protein>
<proteinExistence type="predicted"/>
<keyword evidence="3 5" id="KW-1133">Transmembrane helix</keyword>
<evidence type="ECO:0000256" key="1">
    <source>
        <dbReference type="ARBA" id="ARBA00004141"/>
    </source>
</evidence>
<evidence type="ECO:0000256" key="3">
    <source>
        <dbReference type="ARBA" id="ARBA00022989"/>
    </source>
</evidence>
<evidence type="ECO:0000256" key="4">
    <source>
        <dbReference type="ARBA" id="ARBA00023136"/>
    </source>
</evidence>
<feature type="transmembrane region" description="Helical" evidence="5">
    <location>
        <begin position="131"/>
        <end position="152"/>
    </location>
</feature>
<keyword evidence="2 5" id="KW-0812">Transmembrane</keyword>
<dbReference type="GO" id="GO:0016020">
    <property type="term" value="C:membrane"/>
    <property type="evidence" value="ECO:0007669"/>
    <property type="project" value="UniProtKB-SubCell"/>
</dbReference>
<evidence type="ECO:0000256" key="2">
    <source>
        <dbReference type="ARBA" id="ARBA00022692"/>
    </source>
</evidence>